<dbReference type="PANTHER" id="PTHR46401:SF2">
    <property type="entry name" value="GLYCOSYLTRANSFERASE WBBK-RELATED"/>
    <property type="match status" value="1"/>
</dbReference>
<organism evidence="3 4">
    <name type="scientific">Aurantimonas endophytica</name>
    <dbReference type="NCBI Taxonomy" id="1522175"/>
    <lineage>
        <taxon>Bacteria</taxon>
        <taxon>Pseudomonadati</taxon>
        <taxon>Pseudomonadota</taxon>
        <taxon>Alphaproteobacteria</taxon>
        <taxon>Hyphomicrobiales</taxon>
        <taxon>Aurantimonadaceae</taxon>
        <taxon>Aurantimonas</taxon>
    </lineage>
</organism>
<dbReference type="InterPro" id="IPR001296">
    <property type="entry name" value="Glyco_trans_1"/>
</dbReference>
<evidence type="ECO:0000259" key="2">
    <source>
        <dbReference type="Pfam" id="PF00534"/>
    </source>
</evidence>
<sequence>MIRPPDLTLVVDVRCLQDPNFARRGVGRHALALLRNAPQRFRLIGLCDPDLPPLIPEARACLAGTTNNAYAAAGADGFVELSPMTHDPRFVMRLMQAPDLVRVTVVYDFIPRRNPAFYLGTPSARLGYAENLRWLASFDLFCPISRSAGDDLADLLGIAAHRIRTTGAPVDPVFARAAEHEAGRQEPRHLLVVAGPDPRKNPEIAILAHARSQTLQSQGIPLVIAGNYGPDYIRHFAGVTANAGGRPELLEVPGHLDDDALVDVYARAIALFAPSRDEGFSLPVVEGMAAGLPSVGSDIPAHRELLPDDRDRFSPDDVVGLSALMERLAFGPELRAETVARQAGVWRRYLDHEVGSRFWNAISRRFASYVRLPHPMLVRGRRPRVALLTPLPPDRSGVADYTAATIAELGQLVDLDVFTQTADPAPTPGAASVRPLDSFAHVAPCFDRVISVIGNSHFHTPIFEMLRRYGGAAIAHDARMLGFYRILLGEQRALDVASRELGRKVEVAELNGWLADEGSAKALFLGEILEAASPMIVHSPVTVRLLAERHGTPPAYVPFSIYRPWDPQALTPLARAAARQRLGLADDEVAIASFGGVSPSKAPEECVWALDFLRQWGIPASLHFVGNLRDMHDGGAHLRAVVERLGLRNHVRFQDDFVPEQTYRDYLVGADLALQLRTYTLGGLSGALLDCAAVGLPTVANRSLADAVGVPASYNRGVNDALSPLLIAEALAELHEAGLGRQRPEEERRAFSEERSLARYSQRLCRVLGLGVEAAQWRVPEHRTG</sequence>
<dbReference type="SUPFAM" id="SSF53756">
    <property type="entry name" value="UDP-Glycosyltransferase/glycogen phosphorylase"/>
    <property type="match status" value="2"/>
</dbReference>
<evidence type="ECO:0000313" key="3">
    <source>
        <dbReference type="EMBL" id="MBB4003065.1"/>
    </source>
</evidence>
<reference evidence="3 4" key="1">
    <citation type="submission" date="2020-08" db="EMBL/GenBank/DDBJ databases">
        <title>Genomic Encyclopedia of Type Strains, Phase IV (KMG-IV): sequencing the most valuable type-strain genomes for metagenomic binning, comparative biology and taxonomic classification.</title>
        <authorList>
            <person name="Goeker M."/>
        </authorList>
    </citation>
    <scope>NUCLEOTIDE SEQUENCE [LARGE SCALE GENOMIC DNA]</scope>
    <source>
        <strain evidence="3 4">DSM 103570</strain>
    </source>
</reference>
<dbReference type="EMBL" id="JACIEM010000002">
    <property type="protein sequence ID" value="MBB4003065.1"/>
    <property type="molecule type" value="Genomic_DNA"/>
</dbReference>
<dbReference type="Proteomes" id="UP000588647">
    <property type="component" value="Unassembled WGS sequence"/>
</dbReference>
<dbReference type="PANTHER" id="PTHR46401">
    <property type="entry name" value="GLYCOSYLTRANSFERASE WBBK-RELATED"/>
    <property type="match status" value="1"/>
</dbReference>
<comment type="caution">
    <text evidence="3">The sequence shown here is derived from an EMBL/GenBank/DDBJ whole genome shotgun (WGS) entry which is preliminary data.</text>
</comment>
<evidence type="ECO:0000256" key="1">
    <source>
        <dbReference type="ARBA" id="ARBA00022679"/>
    </source>
</evidence>
<keyword evidence="4" id="KW-1185">Reference proteome</keyword>
<dbReference type="Gene3D" id="3.40.50.2000">
    <property type="entry name" value="Glycogen Phosphorylase B"/>
    <property type="match status" value="4"/>
</dbReference>
<dbReference type="AlphaFoldDB" id="A0A7W6MPL5"/>
<dbReference type="Pfam" id="PF00534">
    <property type="entry name" value="Glycos_transf_1"/>
    <property type="match status" value="1"/>
</dbReference>
<proteinExistence type="predicted"/>
<keyword evidence="1 3" id="KW-0808">Transferase</keyword>
<protein>
    <submittedName>
        <fullName evidence="3">Glycosyltransferase involved in cell wall biosynthesis</fullName>
    </submittedName>
</protein>
<dbReference type="GO" id="GO:0016757">
    <property type="term" value="F:glycosyltransferase activity"/>
    <property type="evidence" value="ECO:0007669"/>
    <property type="project" value="InterPro"/>
</dbReference>
<name>A0A7W6MPL5_9HYPH</name>
<accession>A0A7W6MPL5</accession>
<gene>
    <name evidence="3" type="ORF">GGR03_002140</name>
</gene>
<feature type="domain" description="Glycosyl transferase family 1" evidence="2">
    <location>
        <begin position="185"/>
        <end position="312"/>
    </location>
</feature>
<evidence type="ECO:0000313" key="4">
    <source>
        <dbReference type="Proteomes" id="UP000588647"/>
    </source>
</evidence>